<dbReference type="PANTHER" id="PTHR31286:SF165">
    <property type="entry name" value="DUF4283 DOMAIN-CONTAINING PROTEIN"/>
    <property type="match status" value="1"/>
</dbReference>
<dbReference type="InterPro" id="IPR025558">
    <property type="entry name" value="DUF4283"/>
</dbReference>
<dbReference type="Proteomes" id="UP001237642">
    <property type="component" value="Unassembled WGS sequence"/>
</dbReference>
<keyword evidence="3" id="KW-1185">Reference proteome</keyword>
<dbReference type="InterPro" id="IPR040256">
    <property type="entry name" value="At4g02000-like"/>
</dbReference>
<reference evidence="2" key="2">
    <citation type="submission" date="2023-05" db="EMBL/GenBank/DDBJ databases">
        <authorList>
            <person name="Schelkunov M.I."/>
        </authorList>
    </citation>
    <scope>NUCLEOTIDE SEQUENCE</scope>
    <source>
        <strain evidence="2">Hsosn_3</strain>
        <tissue evidence="2">Leaf</tissue>
    </source>
</reference>
<comment type="caution">
    <text evidence="2">The sequence shown here is derived from an EMBL/GenBank/DDBJ whole genome shotgun (WGS) entry which is preliminary data.</text>
</comment>
<dbReference type="Pfam" id="PF14111">
    <property type="entry name" value="DUF4283"/>
    <property type="match status" value="1"/>
</dbReference>
<evidence type="ECO:0000313" key="3">
    <source>
        <dbReference type="Proteomes" id="UP001237642"/>
    </source>
</evidence>
<dbReference type="AlphaFoldDB" id="A0AAD8GUB3"/>
<reference evidence="2" key="1">
    <citation type="submission" date="2023-02" db="EMBL/GenBank/DDBJ databases">
        <title>Genome of toxic invasive species Heracleum sosnowskyi carries increased number of genes despite the absence of recent whole-genome duplications.</title>
        <authorList>
            <person name="Schelkunov M."/>
            <person name="Shtratnikova V."/>
            <person name="Makarenko M."/>
            <person name="Klepikova A."/>
            <person name="Omelchenko D."/>
            <person name="Novikova G."/>
            <person name="Obukhova E."/>
            <person name="Bogdanov V."/>
            <person name="Penin A."/>
            <person name="Logacheva M."/>
        </authorList>
    </citation>
    <scope>NUCLEOTIDE SEQUENCE</scope>
    <source>
        <strain evidence="2">Hsosn_3</strain>
        <tissue evidence="2">Leaf</tissue>
    </source>
</reference>
<gene>
    <name evidence="2" type="ORF">POM88_047645</name>
</gene>
<accession>A0AAD8GUB3</accession>
<dbReference type="EMBL" id="JAUIZM010000011">
    <property type="protein sequence ID" value="KAK1354389.1"/>
    <property type="molecule type" value="Genomic_DNA"/>
</dbReference>
<dbReference type="PANTHER" id="PTHR31286">
    <property type="entry name" value="GLYCINE-RICH CELL WALL STRUCTURAL PROTEIN 1.8-LIKE"/>
    <property type="match status" value="1"/>
</dbReference>
<name>A0AAD8GUB3_9APIA</name>
<organism evidence="2 3">
    <name type="scientific">Heracleum sosnowskyi</name>
    <dbReference type="NCBI Taxonomy" id="360622"/>
    <lineage>
        <taxon>Eukaryota</taxon>
        <taxon>Viridiplantae</taxon>
        <taxon>Streptophyta</taxon>
        <taxon>Embryophyta</taxon>
        <taxon>Tracheophyta</taxon>
        <taxon>Spermatophyta</taxon>
        <taxon>Magnoliopsida</taxon>
        <taxon>eudicotyledons</taxon>
        <taxon>Gunneridae</taxon>
        <taxon>Pentapetalae</taxon>
        <taxon>asterids</taxon>
        <taxon>campanulids</taxon>
        <taxon>Apiales</taxon>
        <taxon>Apiaceae</taxon>
        <taxon>Apioideae</taxon>
        <taxon>apioid superclade</taxon>
        <taxon>Tordylieae</taxon>
        <taxon>Tordyliinae</taxon>
        <taxon>Heracleum</taxon>
    </lineage>
</organism>
<sequence>MGSKQRPGTGMDVVNPLDEVLLKELGKKTLVNVFQKETNVFVFKFVSAATMNAALLRGTWYIDQRPMVVTLWGADGSKDITSTPLWLKLSRIPDCYWTQHGLSRLASVIGEPLSVDQLTSKIDMIPFAKF</sequence>
<evidence type="ECO:0000313" key="2">
    <source>
        <dbReference type="EMBL" id="KAK1354389.1"/>
    </source>
</evidence>
<proteinExistence type="predicted"/>
<evidence type="ECO:0000259" key="1">
    <source>
        <dbReference type="Pfam" id="PF14111"/>
    </source>
</evidence>
<protein>
    <recommendedName>
        <fullName evidence="1">DUF4283 domain-containing protein</fullName>
    </recommendedName>
</protein>
<feature type="domain" description="DUF4283" evidence="1">
    <location>
        <begin position="15"/>
        <end position="72"/>
    </location>
</feature>